<accession>A0A5N6KZT8</accession>
<evidence type="ECO:0000313" key="3">
    <source>
        <dbReference type="Proteomes" id="UP000327013"/>
    </source>
</evidence>
<reference evidence="2 3" key="1">
    <citation type="submission" date="2019-06" db="EMBL/GenBank/DDBJ databases">
        <title>A chromosomal-level reference genome of Carpinus fangiana (Coryloideae, Betulaceae).</title>
        <authorList>
            <person name="Yang X."/>
            <person name="Wang Z."/>
            <person name="Zhang L."/>
            <person name="Hao G."/>
            <person name="Liu J."/>
            <person name="Yang Y."/>
        </authorList>
    </citation>
    <scope>NUCLEOTIDE SEQUENCE [LARGE SCALE GENOMIC DNA]</scope>
    <source>
        <strain evidence="2">Cfa_2016G</strain>
        <tissue evidence="2">Leaf</tissue>
    </source>
</reference>
<organism evidence="2 3">
    <name type="scientific">Carpinus fangiana</name>
    <dbReference type="NCBI Taxonomy" id="176857"/>
    <lineage>
        <taxon>Eukaryota</taxon>
        <taxon>Viridiplantae</taxon>
        <taxon>Streptophyta</taxon>
        <taxon>Embryophyta</taxon>
        <taxon>Tracheophyta</taxon>
        <taxon>Spermatophyta</taxon>
        <taxon>Magnoliopsida</taxon>
        <taxon>eudicotyledons</taxon>
        <taxon>Gunneridae</taxon>
        <taxon>Pentapetalae</taxon>
        <taxon>rosids</taxon>
        <taxon>fabids</taxon>
        <taxon>Fagales</taxon>
        <taxon>Betulaceae</taxon>
        <taxon>Carpinus</taxon>
    </lineage>
</organism>
<feature type="transmembrane region" description="Helical" evidence="1">
    <location>
        <begin position="353"/>
        <end position="380"/>
    </location>
</feature>
<dbReference type="Proteomes" id="UP000327013">
    <property type="component" value="Unassembled WGS sequence"/>
</dbReference>
<sequence>MESRNLDRPLALLHFIVNFYETDMGWSAGGYNLPTFAHLESIRPLEIFKENAKKLQTCLENITWAILLGSGDFGLPSWSFSGLIWALPGIDTRTPTIHSTAQIRLPSEDRYAVHLVHITSAEDPAAYPSRWIISTPTLSMRSHVRKYMPMHVNDRGDGCTTTKLNVDDMLEQLREGRNLRITEDMVMTGEHNADDFFPLAVVARSVRDEIRASIETVQIALRSQGYRGRQKPSWSKLNYILHLSDHCRDNRQAISFFFRTLDNFKIPGPQPEEHWLYEISIDLKFLLTVLDEIEKEAVNISATGIFGMNIKEINGGAPKWWAVIACGLSLVLVTVIVPLSFDKLLSAALQLWAYPLYTSVQVVTISLLAAHPVVLIYITQYHHLDLLYMVAIAFYAIAQAVSMARRVPRRTASMNFFCVYALYVVVFGTAYSVIVDPLAINDSITLVIFIAGELITPILFVRAMAIFVRDLLAKRRTAMREVVVSRTETQRAVIEDAATALPGLVSVETGVQREGL</sequence>
<comment type="caution">
    <text evidence="2">The sequence shown here is derived from an EMBL/GenBank/DDBJ whole genome shotgun (WGS) entry which is preliminary data.</text>
</comment>
<gene>
    <name evidence="2" type="ORF">FH972_024893</name>
</gene>
<proteinExistence type="predicted"/>
<dbReference type="AlphaFoldDB" id="A0A5N6KZT8"/>
<feature type="transmembrane region" description="Helical" evidence="1">
    <location>
        <begin position="416"/>
        <end position="434"/>
    </location>
</feature>
<feature type="transmembrane region" description="Helical" evidence="1">
    <location>
        <begin position="320"/>
        <end position="341"/>
    </location>
</feature>
<feature type="transmembrane region" description="Helical" evidence="1">
    <location>
        <begin position="386"/>
        <end position="404"/>
    </location>
</feature>
<dbReference type="OrthoDB" id="3231000at2759"/>
<feature type="transmembrane region" description="Helical" evidence="1">
    <location>
        <begin position="446"/>
        <end position="468"/>
    </location>
</feature>
<protein>
    <submittedName>
        <fullName evidence="2">Uncharacterized protein</fullName>
    </submittedName>
</protein>
<name>A0A5N6KZT8_9ROSI</name>
<keyword evidence="1" id="KW-0812">Transmembrane</keyword>
<keyword evidence="1" id="KW-0472">Membrane</keyword>
<evidence type="ECO:0000256" key="1">
    <source>
        <dbReference type="SAM" id="Phobius"/>
    </source>
</evidence>
<keyword evidence="3" id="KW-1185">Reference proteome</keyword>
<evidence type="ECO:0000313" key="2">
    <source>
        <dbReference type="EMBL" id="KAB8416374.1"/>
    </source>
</evidence>
<keyword evidence="1" id="KW-1133">Transmembrane helix</keyword>
<dbReference type="EMBL" id="VIBQ01000031">
    <property type="protein sequence ID" value="KAB8416374.1"/>
    <property type="molecule type" value="Genomic_DNA"/>
</dbReference>